<evidence type="ECO:0000256" key="1">
    <source>
        <dbReference type="SAM" id="MobiDB-lite"/>
    </source>
</evidence>
<organism evidence="2 3">
    <name type="scientific">Natrarchaeobius chitinivorans</name>
    <dbReference type="NCBI Taxonomy" id="1679083"/>
    <lineage>
        <taxon>Archaea</taxon>
        <taxon>Methanobacteriati</taxon>
        <taxon>Methanobacteriota</taxon>
        <taxon>Stenosarchaea group</taxon>
        <taxon>Halobacteria</taxon>
        <taxon>Halobacteriales</taxon>
        <taxon>Natrialbaceae</taxon>
        <taxon>Natrarchaeobius</taxon>
    </lineage>
</organism>
<evidence type="ECO:0000313" key="3">
    <source>
        <dbReference type="Proteomes" id="UP000281431"/>
    </source>
</evidence>
<comment type="caution">
    <text evidence="2">The sequence shown here is derived from an EMBL/GenBank/DDBJ whole genome shotgun (WGS) entry which is preliminary data.</text>
</comment>
<name>A0A3N6MWR1_NATCH</name>
<reference evidence="2 3" key="1">
    <citation type="submission" date="2018-10" db="EMBL/GenBank/DDBJ databases">
        <title>Natrarchaeobius chitinivorans gen. nov., sp. nov., and Natrarchaeobius haloalkaliphilus sp. nov., alkaliphilic, chitin-utilizing haloarchaea from hypersaline alkaline lakes.</title>
        <authorList>
            <person name="Sorokin D.Y."/>
            <person name="Elcheninov A.G."/>
            <person name="Kostrikina N.A."/>
            <person name="Bale N.J."/>
            <person name="Sinninghe Damste J.S."/>
            <person name="Khijniak T.V."/>
            <person name="Kublanov I.V."/>
            <person name="Toshchakov S.V."/>
        </authorList>
    </citation>
    <scope>NUCLEOTIDE SEQUENCE [LARGE SCALE GENOMIC DNA]</scope>
    <source>
        <strain evidence="2 3">AArcht7</strain>
    </source>
</reference>
<protein>
    <submittedName>
        <fullName evidence="2">Uncharacterized protein</fullName>
    </submittedName>
</protein>
<feature type="compositionally biased region" description="Polar residues" evidence="1">
    <location>
        <begin position="22"/>
        <end position="33"/>
    </location>
</feature>
<feature type="region of interest" description="Disordered" evidence="1">
    <location>
        <begin position="1"/>
        <end position="43"/>
    </location>
</feature>
<proteinExistence type="predicted"/>
<keyword evidence="3" id="KW-1185">Reference proteome</keyword>
<dbReference type="EMBL" id="REFZ01000002">
    <property type="protein sequence ID" value="RQH02431.1"/>
    <property type="molecule type" value="Genomic_DNA"/>
</dbReference>
<evidence type="ECO:0000313" key="2">
    <source>
        <dbReference type="EMBL" id="RQH02431.1"/>
    </source>
</evidence>
<gene>
    <name evidence="2" type="ORF">EA472_03785</name>
</gene>
<sequence length="128" mass="14700">METLDTGDETVTRAARTDDSKMTASFTDSSSEFQGGKTCSRDVGARGWTSRKIESTDATNPLFERLPRGTRVGNGNFRGPSNSRRTWIRGSPSVTRTNRSARWVEYDPFYPSRHHRTRVRDAEWRRQR</sequence>
<dbReference type="Proteomes" id="UP000281431">
    <property type="component" value="Unassembled WGS sequence"/>
</dbReference>
<dbReference type="AlphaFoldDB" id="A0A3N6MWR1"/>
<accession>A0A3N6MWR1</accession>
<feature type="region of interest" description="Disordered" evidence="1">
    <location>
        <begin position="64"/>
        <end position="93"/>
    </location>
</feature>